<evidence type="ECO:0000259" key="1">
    <source>
        <dbReference type="Pfam" id="PF16924"/>
    </source>
</evidence>
<dbReference type="RefSeq" id="WP_214394209.1">
    <property type="nucleotide sequence ID" value="NZ_JAHBOL010000008.1"/>
</dbReference>
<sequence>MSVSVAVLGGDEREHHIASSLAETGCDVRTFGGVVVDPRASYRRARTARDAVSDAEWLLCPTQDSGCTTKSMHPQVKCPSG</sequence>
<evidence type="ECO:0000313" key="3">
    <source>
        <dbReference type="Proteomes" id="UP000696413"/>
    </source>
</evidence>
<proteinExistence type="predicted"/>
<dbReference type="InterPro" id="IPR031629">
    <property type="entry name" value="DpaA_N"/>
</dbReference>
<dbReference type="Gene3D" id="3.40.50.720">
    <property type="entry name" value="NAD(P)-binding Rossmann-like Domain"/>
    <property type="match status" value="1"/>
</dbReference>
<protein>
    <recommendedName>
        <fullName evidence="1">Dipicolinate synthase subunit A N-terminal domain-containing protein</fullName>
    </recommendedName>
</protein>
<dbReference type="Proteomes" id="UP000696413">
    <property type="component" value="Unassembled WGS sequence"/>
</dbReference>
<feature type="domain" description="Dipicolinate synthase subunit A N-terminal" evidence="1">
    <location>
        <begin position="5"/>
        <end position="63"/>
    </location>
</feature>
<dbReference type="EMBL" id="JAHBOM010000002">
    <property type="protein sequence ID" value="MBU8821733.1"/>
    <property type="molecule type" value="Genomic_DNA"/>
</dbReference>
<gene>
    <name evidence="2" type="ORF">KL859_02465</name>
</gene>
<evidence type="ECO:0000313" key="2">
    <source>
        <dbReference type="EMBL" id="MBU8821733.1"/>
    </source>
</evidence>
<organism evidence="2 3">
    <name type="scientific">Mycolicibacterium goodii</name>
    <name type="common">Mycobacterium goodii</name>
    <dbReference type="NCBI Taxonomy" id="134601"/>
    <lineage>
        <taxon>Bacteria</taxon>
        <taxon>Bacillati</taxon>
        <taxon>Actinomycetota</taxon>
        <taxon>Actinomycetes</taxon>
        <taxon>Mycobacteriales</taxon>
        <taxon>Mycobacteriaceae</taxon>
        <taxon>Mycolicibacterium</taxon>
    </lineage>
</organism>
<dbReference type="Pfam" id="PF16924">
    <property type="entry name" value="DpaA_N"/>
    <property type="match status" value="1"/>
</dbReference>
<reference evidence="2 3" key="1">
    <citation type="submission" date="2021-05" db="EMBL/GenBank/DDBJ databases">
        <title>Draft Genome Sequences of Clinical Respiratory Isolates of Mycobacterium goodii Recovered in Ireland.</title>
        <authorList>
            <person name="Flanagan P.R."/>
            <person name="Mok S."/>
            <person name="Roycroft E."/>
            <person name="Rogers T.R."/>
            <person name="Fitzgibbon M."/>
        </authorList>
    </citation>
    <scope>NUCLEOTIDE SEQUENCE [LARGE SCALE GENOMIC DNA]</scope>
    <source>
        <strain evidence="2 3">14IE55</strain>
    </source>
</reference>
<accession>A0ABS6HHM0</accession>
<name>A0ABS6HHM0_MYCGD</name>
<keyword evidence="3" id="KW-1185">Reference proteome</keyword>
<comment type="caution">
    <text evidence="2">The sequence shown here is derived from an EMBL/GenBank/DDBJ whole genome shotgun (WGS) entry which is preliminary data.</text>
</comment>